<dbReference type="GO" id="GO:0005737">
    <property type="term" value="C:cytoplasm"/>
    <property type="evidence" value="ECO:0007669"/>
    <property type="project" value="TreeGrafter"/>
</dbReference>
<dbReference type="InterPro" id="IPR052637">
    <property type="entry name" value="KLHDC3-like"/>
</dbReference>
<dbReference type="Proteomes" id="UP000036681">
    <property type="component" value="Unplaced"/>
</dbReference>
<sequence>MFLKKSDYVSFFFSESCKWSLVERYGPCPPARDGHSAIVVGSVMYVFGGFEEESQRFGFFDDSLNLAFPLSTFSRETYAFDFKTLQWSEVRTTVKSCKWSLVERYGPCPPARDGHSAIVVGSVMYVFGGFEEESQRFSRETYAFDFKTLQWSEVRTTGAAPQWRDFHTACAIGNKMYVFGGRSDQLGQFHSSRDMYCDRLKVLDLETAQWQEPNVTGDRPSGRRSHSAWTYKGRMYIFGGYLGTVNQHLGDLYEYDPATSNWKRLHPYGDAPSPRRRHCTVIVNNRLFLFGGTM</sequence>
<reference evidence="3" key="1">
    <citation type="submission" date="2017-02" db="UniProtKB">
        <authorList>
            <consortium name="WormBaseParasite"/>
        </authorList>
    </citation>
    <scope>IDENTIFICATION</scope>
</reference>
<dbReference type="SMART" id="SM00612">
    <property type="entry name" value="Kelch"/>
    <property type="match status" value="3"/>
</dbReference>
<accession>A0A0M3IUL1</accession>
<dbReference type="Pfam" id="PF24681">
    <property type="entry name" value="Kelch_KLHDC2_KLHL20_DRC7"/>
    <property type="match status" value="1"/>
</dbReference>
<dbReference type="InterPro" id="IPR006652">
    <property type="entry name" value="Kelch_1"/>
</dbReference>
<protein>
    <submittedName>
        <fullName evidence="3">Kelch domain-containing protein 10</fullName>
    </submittedName>
</protein>
<keyword evidence="1" id="KW-0880">Kelch repeat</keyword>
<keyword evidence="2" id="KW-1185">Reference proteome</keyword>
<dbReference type="PANTHER" id="PTHR46461">
    <property type="entry name" value="KELCH DOMAIN-CONTAINING PROTEIN 3"/>
    <property type="match status" value="1"/>
</dbReference>
<dbReference type="Pfam" id="PF01344">
    <property type="entry name" value="Kelch_1"/>
    <property type="match status" value="1"/>
</dbReference>
<dbReference type="InterPro" id="IPR015915">
    <property type="entry name" value="Kelch-typ_b-propeller"/>
</dbReference>
<dbReference type="AlphaFoldDB" id="A0A0M3IUL1"/>
<dbReference type="Gene3D" id="2.120.10.80">
    <property type="entry name" value="Kelch-type beta propeller"/>
    <property type="match status" value="2"/>
</dbReference>
<proteinExistence type="predicted"/>
<name>A0A0M3IUL1_ASCLU</name>
<dbReference type="WBParaSite" id="ALUE_0002243901-mRNA-1">
    <property type="protein sequence ID" value="ALUE_0002243901-mRNA-1"/>
    <property type="gene ID" value="ALUE_0002243901"/>
</dbReference>
<evidence type="ECO:0000313" key="3">
    <source>
        <dbReference type="WBParaSite" id="ALUE_0002243901-mRNA-1"/>
    </source>
</evidence>
<evidence type="ECO:0000313" key="2">
    <source>
        <dbReference type="Proteomes" id="UP000036681"/>
    </source>
</evidence>
<dbReference type="SUPFAM" id="SSF117281">
    <property type="entry name" value="Kelch motif"/>
    <property type="match status" value="1"/>
</dbReference>
<dbReference type="PANTHER" id="PTHR46461:SF1">
    <property type="entry name" value="KELCH DOMAIN-CONTAINING PROTEIN 3"/>
    <property type="match status" value="1"/>
</dbReference>
<organism evidence="2 3">
    <name type="scientific">Ascaris lumbricoides</name>
    <name type="common">Giant roundworm</name>
    <dbReference type="NCBI Taxonomy" id="6252"/>
    <lineage>
        <taxon>Eukaryota</taxon>
        <taxon>Metazoa</taxon>
        <taxon>Ecdysozoa</taxon>
        <taxon>Nematoda</taxon>
        <taxon>Chromadorea</taxon>
        <taxon>Rhabditida</taxon>
        <taxon>Spirurina</taxon>
        <taxon>Ascaridomorpha</taxon>
        <taxon>Ascaridoidea</taxon>
        <taxon>Ascarididae</taxon>
        <taxon>Ascaris</taxon>
    </lineage>
</organism>
<evidence type="ECO:0000256" key="1">
    <source>
        <dbReference type="ARBA" id="ARBA00022441"/>
    </source>
</evidence>
<dbReference type="GO" id="GO:0003682">
    <property type="term" value="F:chromatin binding"/>
    <property type="evidence" value="ECO:0007669"/>
    <property type="project" value="InterPro"/>
</dbReference>